<evidence type="ECO:0000256" key="8">
    <source>
        <dbReference type="ARBA" id="ARBA00022884"/>
    </source>
</evidence>
<keyword evidence="7 10" id="KW-0862">Zinc</keyword>
<evidence type="ECO:0000256" key="1">
    <source>
        <dbReference type="ARBA" id="ARBA00022490"/>
    </source>
</evidence>
<feature type="binding site" evidence="10">
    <location>
        <begin position="206"/>
        <end position="214"/>
    </location>
    <ligand>
        <name>GTP</name>
        <dbReference type="ChEBI" id="CHEBI:37565"/>
    </ligand>
</feature>
<evidence type="ECO:0000256" key="3">
    <source>
        <dbReference type="ARBA" id="ARBA00022723"/>
    </source>
</evidence>
<protein>
    <recommendedName>
        <fullName evidence="10">Small ribosomal subunit biogenesis GTPase RsgA</fullName>
        <ecNumber evidence="10">3.6.1.-</ecNumber>
    </recommendedName>
</protein>
<feature type="binding site" evidence="10">
    <location>
        <position position="292"/>
    </location>
    <ligand>
        <name>Zn(2+)</name>
        <dbReference type="ChEBI" id="CHEBI:29105"/>
    </ligand>
</feature>
<evidence type="ECO:0000313" key="13">
    <source>
        <dbReference type="EMBL" id="OGZ03130.1"/>
    </source>
</evidence>
<evidence type="ECO:0000256" key="4">
    <source>
        <dbReference type="ARBA" id="ARBA00022730"/>
    </source>
</evidence>
<keyword evidence="4 10" id="KW-0699">rRNA-binding</keyword>
<dbReference type="PROSITE" id="PS50936">
    <property type="entry name" value="ENGC_GTPASE"/>
    <property type="match status" value="1"/>
</dbReference>
<dbReference type="EMBL" id="MHLE01000009">
    <property type="protein sequence ID" value="OGZ03130.1"/>
    <property type="molecule type" value="Genomic_DNA"/>
</dbReference>
<comment type="subcellular location">
    <subcellularLocation>
        <location evidence="10">Cytoplasm</location>
    </subcellularLocation>
</comment>
<dbReference type="GO" id="GO:0005525">
    <property type="term" value="F:GTP binding"/>
    <property type="evidence" value="ECO:0007669"/>
    <property type="project" value="UniProtKB-UniRule"/>
</dbReference>
<dbReference type="GO" id="GO:0005737">
    <property type="term" value="C:cytoplasm"/>
    <property type="evidence" value="ECO:0007669"/>
    <property type="project" value="UniProtKB-SubCell"/>
</dbReference>
<dbReference type="Gene3D" id="1.10.40.50">
    <property type="entry name" value="Probable gtpase engc, domain 3"/>
    <property type="match status" value="1"/>
</dbReference>
<evidence type="ECO:0000256" key="5">
    <source>
        <dbReference type="ARBA" id="ARBA00022741"/>
    </source>
</evidence>
<feature type="domain" description="EngC GTPase" evidence="11">
    <location>
        <begin position="113"/>
        <end position="262"/>
    </location>
</feature>
<keyword evidence="6 10" id="KW-0378">Hydrolase</keyword>
<evidence type="ECO:0000256" key="2">
    <source>
        <dbReference type="ARBA" id="ARBA00022517"/>
    </source>
</evidence>
<accession>A0A1G2CQW1</accession>
<dbReference type="InterPro" id="IPR004881">
    <property type="entry name" value="Ribosome_biogen_GTPase_RsgA"/>
</dbReference>
<keyword evidence="3 10" id="KW-0479">Metal-binding</keyword>
<keyword evidence="9 10" id="KW-0342">GTP-binding</keyword>
<dbReference type="PROSITE" id="PS51721">
    <property type="entry name" value="G_CP"/>
    <property type="match status" value="1"/>
</dbReference>
<name>A0A1G2CQW1_9BACT</name>
<dbReference type="PANTHER" id="PTHR32120:SF10">
    <property type="entry name" value="SMALL RIBOSOMAL SUBUNIT BIOGENESIS GTPASE RSGA"/>
    <property type="match status" value="1"/>
</dbReference>
<evidence type="ECO:0000256" key="6">
    <source>
        <dbReference type="ARBA" id="ARBA00022801"/>
    </source>
</evidence>
<organism evidence="13 14">
    <name type="scientific">Candidatus Liptonbacteria bacterium RIFOXYB1_FULL_36_10</name>
    <dbReference type="NCBI Taxonomy" id="1798654"/>
    <lineage>
        <taxon>Bacteria</taxon>
        <taxon>Candidatus Liptoniibacteriota</taxon>
    </lineage>
</organism>
<feature type="binding site" evidence="10">
    <location>
        <position position="294"/>
    </location>
    <ligand>
        <name>Zn(2+)</name>
        <dbReference type="ChEBI" id="CHEBI:29105"/>
    </ligand>
</feature>
<keyword evidence="1 10" id="KW-0963">Cytoplasm</keyword>
<keyword evidence="2 10" id="KW-0690">Ribosome biogenesis</keyword>
<dbReference type="InterPro" id="IPR027417">
    <property type="entry name" value="P-loop_NTPase"/>
</dbReference>
<keyword evidence="8 10" id="KW-0694">RNA-binding</keyword>
<dbReference type="InterPro" id="IPR010914">
    <property type="entry name" value="RsgA_GTPase_dom"/>
</dbReference>
<sequence>MNSEVKKIEDFGYNAFFEFNRKKLKLDGFSVARVIAEYKGAYKVKNPTSEYLAKITGKQMFSALSREDYPAVGDWVAITELDAERAVIHGVLPRRTMIKRKYSNKNETQIIATNIDVAFVIESVDRDYSLNRFERYFAIAKDGGVKPAIILNKIDLISEEELDSKLAQIKNRFNDIDVVPTSTITNEGLDELKKHISGRKTYCFLGSSGVGKSSLINKLLGENIIKIEDISLRTGKGKHTTTSREMYFLENGGIVIDNPGMREVGMTDTSIGIDNLFEEITTLAKKCRYVDCAHINEHGCEVLSLLKSGKLDEDKYSNYINLKKEAEYYEMTELEKREKDRQFGKFIKTAKKQLKEYKH</sequence>
<dbReference type="SUPFAM" id="SSF52540">
    <property type="entry name" value="P-loop containing nucleoside triphosphate hydrolases"/>
    <property type="match status" value="1"/>
</dbReference>
<dbReference type="NCBIfam" id="TIGR00157">
    <property type="entry name" value="ribosome small subunit-dependent GTPase A"/>
    <property type="match status" value="1"/>
</dbReference>
<comment type="cofactor">
    <cofactor evidence="10">
        <name>Zn(2+)</name>
        <dbReference type="ChEBI" id="CHEBI:29105"/>
    </cofactor>
    <text evidence="10">Binds 1 zinc ion per subunit.</text>
</comment>
<dbReference type="Proteomes" id="UP000178599">
    <property type="component" value="Unassembled WGS sequence"/>
</dbReference>
<keyword evidence="5 10" id="KW-0547">Nucleotide-binding</keyword>
<feature type="domain" description="CP-type G" evidence="12">
    <location>
        <begin position="105"/>
        <end position="264"/>
    </location>
</feature>
<comment type="similarity">
    <text evidence="10">Belongs to the TRAFAC class YlqF/YawG GTPase family. RsgA subfamily.</text>
</comment>
<feature type="binding site" evidence="10">
    <location>
        <begin position="152"/>
        <end position="155"/>
    </location>
    <ligand>
        <name>GTP</name>
        <dbReference type="ChEBI" id="CHEBI:37565"/>
    </ligand>
</feature>
<evidence type="ECO:0000256" key="7">
    <source>
        <dbReference type="ARBA" id="ARBA00022833"/>
    </source>
</evidence>
<reference evidence="13 14" key="1">
    <citation type="journal article" date="2016" name="Nat. Commun.">
        <title>Thousands of microbial genomes shed light on interconnected biogeochemical processes in an aquifer system.</title>
        <authorList>
            <person name="Anantharaman K."/>
            <person name="Brown C.T."/>
            <person name="Hug L.A."/>
            <person name="Sharon I."/>
            <person name="Castelle C.J."/>
            <person name="Probst A.J."/>
            <person name="Thomas B.C."/>
            <person name="Singh A."/>
            <person name="Wilkins M.J."/>
            <person name="Karaoz U."/>
            <person name="Brodie E.L."/>
            <person name="Williams K.H."/>
            <person name="Hubbard S.S."/>
            <person name="Banfield J.F."/>
        </authorList>
    </citation>
    <scope>NUCLEOTIDE SEQUENCE [LARGE SCALE GENOMIC DNA]</scope>
</reference>
<comment type="subunit">
    <text evidence="10">Monomer. Associates with 30S ribosomal subunit, binds 16S rRNA.</text>
</comment>
<evidence type="ECO:0000256" key="9">
    <source>
        <dbReference type="ARBA" id="ARBA00023134"/>
    </source>
</evidence>
<feature type="binding site" evidence="10">
    <location>
        <position position="300"/>
    </location>
    <ligand>
        <name>Zn(2+)</name>
        <dbReference type="ChEBI" id="CHEBI:29105"/>
    </ligand>
</feature>
<comment type="function">
    <text evidence="10">One of several proteins that assist in the late maturation steps of the functional core of the 30S ribosomal subunit. Helps release RbfA from mature subunits. May play a role in the assembly of ribosomal proteins into the subunit. Circularly permuted GTPase that catalyzes slow GTP hydrolysis, GTPase activity is stimulated by the 30S ribosomal subunit.</text>
</comment>
<dbReference type="AlphaFoldDB" id="A0A1G2CQW1"/>
<comment type="caution">
    <text evidence="13">The sequence shown here is derived from an EMBL/GenBank/DDBJ whole genome shotgun (WGS) entry which is preliminary data.</text>
</comment>
<dbReference type="GO" id="GO:0046872">
    <property type="term" value="F:metal ion binding"/>
    <property type="evidence" value="ECO:0007669"/>
    <property type="project" value="UniProtKB-KW"/>
</dbReference>
<evidence type="ECO:0000259" key="12">
    <source>
        <dbReference type="PROSITE" id="PS51721"/>
    </source>
</evidence>
<gene>
    <name evidence="10" type="primary">rsgA</name>
    <name evidence="13" type="ORF">A2390_02480</name>
</gene>
<dbReference type="Gene3D" id="3.40.50.300">
    <property type="entry name" value="P-loop containing nucleotide triphosphate hydrolases"/>
    <property type="match status" value="1"/>
</dbReference>
<feature type="binding site" evidence="10">
    <location>
        <position position="287"/>
    </location>
    <ligand>
        <name>Zn(2+)</name>
        <dbReference type="ChEBI" id="CHEBI:29105"/>
    </ligand>
</feature>
<dbReference type="GO" id="GO:0019843">
    <property type="term" value="F:rRNA binding"/>
    <property type="evidence" value="ECO:0007669"/>
    <property type="project" value="UniProtKB-KW"/>
</dbReference>
<dbReference type="GO" id="GO:0042274">
    <property type="term" value="P:ribosomal small subunit biogenesis"/>
    <property type="evidence" value="ECO:0007669"/>
    <property type="project" value="UniProtKB-UniRule"/>
</dbReference>
<proteinExistence type="inferred from homology"/>
<dbReference type="EC" id="3.6.1.-" evidence="10"/>
<dbReference type="InterPro" id="IPR030378">
    <property type="entry name" value="G_CP_dom"/>
</dbReference>
<dbReference type="Pfam" id="PF03193">
    <property type="entry name" value="RsgA_GTPase"/>
    <property type="match status" value="1"/>
</dbReference>
<dbReference type="PANTHER" id="PTHR32120">
    <property type="entry name" value="SMALL RIBOSOMAL SUBUNIT BIOGENESIS GTPASE RSGA"/>
    <property type="match status" value="1"/>
</dbReference>
<dbReference type="HAMAP" id="MF_01820">
    <property type="entry name" value="GTPase_RsgA"/>
    <property type="match status" value="1"/>
</dbReference>
<dbReference type="GO" id="GO:0003924">
    <property type="term" value="F:GTPase activity"/>
    <property type="evidence" value="ECO:0007669"/>
    <property type="project" value="UniProtKB-UniRule"/>
</dbReference>
<evidence type="ECO:0000313" key="14">
    <source>
        <dbReference type="Proteomes" id="UP000178599"/>
    </source>
</evidence>
<dbReference type="CDD" id="cd01854">
    <property type="entry name" value="YjeQ_EngC"/>
    <property type="match status" value="1"/>
</dbReference>
<evidence type="ECO:0000256" key="10">
    <source>
        <dbReference type="HAMAP-Rule" id="MF_01820"/>
    </source>
</evidence>
<evidence type="ECO:0000259" key="11">
    <source>
        <dbReference type="PROSITE" id="PS50936"/>
    </source>
</evidence>